<dbReference type="HOGENOM" id="CLU_1116067_0_0_1"/>
<accession>W3WUV0</accession>
<evidence type="ECO:0000313" key="2">
    <source>
        <dbReference type="EMBL" id="ETS77589.1"/>
    </source>
</evidence>
<dbReference type="KEGG" id="pfy:PFICI_09651"/>
<keyword evidence="3" id="KW-1185">Reference proteome</keyword>
<dbReference type="EMBL" id="KI912115">
    <property type="protein sequence ID" value="ETS77589.1"/>
    <property type="molecule type" value="Genomic_DNA"/>
</dbReference>
<organism evidence="2 3">
    <name type="scientific">Pestalotiopsis fici (strain W106-1 / CGMCC3.15140)</name>
    <dbReference type="NCBI Taxonomy" id="1229662"/>
    <lineage>
        <taxon>Eukaryota</taxon>
        <taxon>Fungi</taxon>
        <taxon>Dikarya</taxon>
        <taxon>Ascomycota</taxon>
        <taxon>Pezizomycotina</taxon>
        <taxon>Sordariomycetes</taxon>
        <taxon>Xylariomycetidae</taxon>
        <taxon>Amphisphaeriales</taxon>
        <taxon>Sporocadaceae</taxon>
        <taxon>Pestalotiopsis</taxon>
    </lineage>
</organism>
<proteinExistence type="predicted"/>
<name>W3WUV0_PESFW</name>
<dbReference type="RefSeq" id="XP_007836423.1">
    <property type="nucleotide sequence ID" value="XM_007838232.1"/>
</dbReference>
<keyword evidence="1" id="KW-0732">Signal</keyword>
<gene>
    <name evidence="2" type="ORF">PFICI_09651</name>
</gene>
<reference evidence="3" key="1">
    <citation type="journal article" date="2015" name="BMC Genomics">
        <title>Genomic and transcriptomic analysis of the endophytic fungus Pestalotiopsis fici reveals its lifestyle and high potential for synthesis of natural products.</title>
        <authorList>
            <person name="Wang X."/>
            <person name="Zhang X."/>
            <person name="Liu L."/>
            <person name="Xiang M."/>
            <person name="Wang W."/>
            <person name="Sun X."/>
            <person name="Che Y."/>
            <person name="Guo L."/>
            <person name="Liu G."/>
            <person name="Guo L."/>
            <person name="Wang C."/>
            <person name="Yin W.B."/>
            <person name="Stadler M."/>
            <person name="Zhang X."/>
            <person name="Liu X."/>
        </authorList>
    </citation>
    <scope>NUCLEOTIDE SEQUENCE [LARGE SCALE GENOMIC DNA]</scope>
    <source>
        <strain evidence="3">W106-1 / CGMCC3.15140</strain>
    </source>
</reference>
<dbReference type="GeneID" id="19274664"/>
<feature type="chain" id="PRO_5004833982" evidence="1">
    <location>
        <begin position="21"/>
        <end position="253"/>
    </location>
</feature>
<dbReference type="Proteomes" id="UP000030651">
    <property type="component" value="Unassembled WGS sequence"/>
</dbReference>
<protein>
    <submittedName>
        <fullName evidence="2">Uncharacterized protein</fullName>
    </submittedName>
</protein>
<dbReference type="InParanoid" id="W3WUV0"/>
<feature type="signal peptide" evidence="1">
    <location>
        <begin position="1"/>
        <end position="20"/>
    </location>
</feature>
<dbReference type="AlphaFoldDB" id="W3WUV0"/>
<sequence>MRFSFSTILLPCWLLVAVGAAIEARAFLGLSCSEGPRVANFNDVPALPVDTINKGIVSGFNPHYDVNYTHFAVGNIGPNNNALFYRVDQVPPGPWKWWKRRVNSLIGVHGRLPYKTLAPTIVGSASETRLRLRNFSFGCGIRSGNGPPVHFDCAIIVYPLEATGPNQFHVCPYDSVPANAEPLVAGLQECTLPSDQSWTIGRGFTFQTVGRVPGADWFGQQSKLFNTTLPSTLLTAIDDVHYTEYCTGDRPVA</sequence>
<evidence type="ECO:0000256" key="1">
    <source>
        <dbReference type="SAM" id="SignalP"/>
    </source>
</evidence>
<dbReference type="OrthoDB" id="4743182at2759"/>
<evidence type="ECO:0000313" key="3">
    <source>
        <dbReference type="Proteomes" id="UP000030651"/>
    </source>
</evidence>